<dbReference type="OrthoDB" id="5868217at2759"/>
<feature type="region of interest" description="Disordered" evidence="1">
    <location>
        <begin position="90"/>
        <end position="139"/>
    </location>
</feature>
<feature type="compositionally biased region" description="Basic and acidic residues" evidence="1">
    <location>
        <begin position="105"/>
        <end position="117"/>
    </location>
</feature>
<protein>
    <submittedName>
        <fullName evidence="2">Uncharacterized protein</fullName>
    </submittedName>
</protein>
<keyword evidence="3" id="KW-1185">Reference proteome</keyword>
<reference evidence="3" key="1">
    <citation type="journal article" date="2015" name="Nat. Genet.">
        <title>The genome and transcriptome of the zoonotic hookworm Ancylostoma ceylanicum identify infection-specific gene families.</title>
        <authorList>
            <person name="Schwarz E.M."/>
            <person name="Hu Y."/>
            <person name="Antoshechkin I."/>
            <person name="Miller M.M."/>
            <person name="Sternberg P.W."/>
            <person name="Aroian R.V."/>
        </authorList>
    </citation>
    <scope>NUCLEOTIDE SEQUENCE</scope>
    <source>
        <strain evidence="3">HY135</strain>
    </source>
</reference>
<organism evidence="2 3">
    <name type="scientific">Ancylostoma ceylanicum</name>
    <dbReference type="NCBI Taxonomy" id="53326"/>
    <lineage>
        <taxon>Eukaryota</taxon>
        <taxon>Metazoa</taxon>
        <taxon>Ecdysozoa</taxon>
        <taxon>Nematoda</taxon>
        <taxon>Chromadorea</taxon>
        <taxon>Rhabditida</taxon>
        <taxon>Rhabditina</taxon>
        <taxon>Rhabditomorpha</taxon>
        <taxon>Strongyloidea</taxon>
        <taxon>Ancylostomatidae</taxon>
        <taxon>Ancylostomatinae</taxon>
        <taxon>Ancylostoma</taxon>
    </lineage>
</organism>
<dbReference type="AlphaFoldDB" id="A0A016UT87"/>
<evidence type="ECO:0000256" key="1">
    <source>
        <dbReference type="SAM" id="MobiDB-lite"/>
    </source>
</evidence>
<accession>A0A016UT87</accession>
<feature type="region of interest" description="Disordered" evidence="1">
    <location>
        <begin position="174"/>
        <end position="200"/>
    </location>
</feature>
<feature type="compositionally biased region" description="Acidic residues" evidence="1">
    <location>
        <begin position="94"/>
        <end position="104"/>
    </location>
</feature>
<dbReference type="EMBL" id="JARK01001366">
    <property type="protein sequence ID" value="EYC17703.1"/>
    <property type="molecule type" value="Genomic_DNA"/>
</dbReference>
<evidence type="ECO:0000313" key="3">
    <source>
        <dbReference type="Proteomes" id="UP000024635"/>
    </source>
</evidence>
<name>A0A016UT87_9BILA</name>
<dbReference type="Pfam" id="PF17618">
    <property type="entry name" value="SL4P"/>
    <property type="match status" value="1"/>
</dbReference>
<dbReference type="Proteomes" id="UP000024635">
    <property type="component" value="Unassembled WGS sequence"/>
</dbReference>
<evidence type="ECO:0000313" key="2">
    <source>
        <dbReference type="EMBL" id="EYC17703.1"/>
    </source>
</evidence>
<gene>
    <name evidence="2" type="primary">Acey_s0030.g2223</name>
    <name evidence="2" type="ORF">Y032_0030g2223</name>
</gene>
<comment type="caution">
    <text evidence="2">The sequence shown here is derived from an EMBL/GenBank/DDBJ whole genome shotgun (WGS) entry which is preliminary data.</text>
</comment>
<proteinExistence type="predicted"/>
<sequence length="200" mass="23390">MAEETKTATIKLYRDNVPRITITYTDKKDLFKQFQKKIKELHLPIGEIYWADWDNDRSRVKTADDLFGAVENNCNVRMYYRTVGESDIVTYPSSDEDEEKDEGEEQKVVSEKSESRSRSRSSSPDRRRPRSRSASALPYVHPSHDQMPWNFAPWQFMMDPRFASISFPHYSHLSAGSHSRRRDGGHQCSCERLSEQFDDL</sequence>
<dbReference type="InterPro" id="IPR035127">
    <property type="entry name" value="SL4P"/>
</dbReference>